<reference evidence="2" key="1">
    <citation type="submission" date="2016-11" db="UniProtKB">
        <authorList>
            <consortium name="WormBaseParasite"/>
        </authorList>
    </citation>
    <scope>IDENTIFICATION</scope>
    <source>
        <strain evidence="2">KR3021</strain>
    </source>
</reference>
<evidence type="ECO:0000313" key="2">
    <source>
        <dbReference type="WBParaSite" id="RSKR_0000960900.1"/>
    </source>
</evidence>
<sequence length="266" mass="31732">MQRHLENYLDLLEELPIELRNTAHEIRKLDVTPEEYQSLHAKEEEYFAHKEEMSKEEQEKKFHEINDIFDNFLERQKKKIELSKNLSNLLETYNEKYEKDIATFAKEIDEECPGTSKRILDELSTKPKKTRRVAEKSNRRRISSLLIDQSFNNNLSQKFASPNIKRQLMSYSPPVSGKSSIIYQNELSSSCESVEYASNETQDDNGEDKTPWCFCREKAYEEMIKCDSPTCRYQWFHYVCVNIKTQPENEWYCPECLEMQEKFQRN</sequence>
<evidence type="ECO:0000313" key="1">
    <source>
        <dbReference type="Proteomes" id="UP000095286"/>
    </source>
</evidence>
<name>A0AC35UAF0_9BILA</name>
<proteinExistence type="predicted"/>
<dbReference type="WBParaSite" id="RSKR_0000960900.1">
    <property type="protein sequence ID" value="RSKR_0000960900.1"/>
    <property type="gene ID" value="RSKR_0000960900"/>
</dbReference>
<accession>A0AC35UAF0</accession>
<dbReference type="Proteomes" id="UP000095286">
    <property type="component" value="Unplaced"/>
</dbReference>
<organism evidence="1 2">
    <name type="scientific">Rhabditophanes sp. KR3021</name>
    <dbReference type="NCBI Taxonomy" id="114890"/>
    <lineage>
        <taxon>Eukaryota</taxon>
        <taxon>Metazoa</taxon>
        <taxon>Ecdysozoa</taxon>
        <taxon>Nematoda</taxon>
        <taxon>Chromadorea</taxon>
        <taxon>Rhabditida</taxon>
        <taxon>Tylenchina</taxon>
        <taxon>Panagrolaimomorpha</taxon>
        <taxon>Strongyloidoidea</taxon>
        <taxon>Alloionematidae</taxon>
        <taxon>Rhabditophanes</taxon>
    </lineage>
</organism>
<protein>
    <submittedName>
        <fullName evidence="2">Inhibitor of growth protein</fullName>
    </submittedName>
</protein>